<feature type="domain" description="CCHC-type" evidence="3">
    <location>
        <begin position="198"/>
        <end position="213"/>
    </location>
</feature>
<dbReference type="AlphaFoldDB" id="A0ABC8U210"/>
<dbReference type="GO" id="GO:0008270">
    <property type="term" value="F:zinc ion binding"/>
    <property type="evidence" value="ECO:0007669"/>
    <property type="project" value="UniProtKB-KW"/>
</dbReference>
<evidence type="ECO:0000256" key="1">
    <source>
        <dbReference type="PROSITE-ProRule" id="PRU00047"/>
    </source>
</evidence>
<dbReference type="Proteomes" id="UP001642360">
    <property type="component" value="Unassembled WGS sequence"/>
</dbReference>
<dbReference type="PANTHER" id="PTHR46978">
    <property type="entry name" value="ZINC KNUCKLE (CCHC-TYPE) FAMILY PROTEIN"/>
    <property type="match status" value="1"/>
</dbReference>
<dbReference type="PROSITE" id="PS50158">
    <property type="entry name" value="ZF_CCHC"/>
    <property type="match status" value="1"/>
</dbReference>
<evidence type="ECO:0000313" key="6">
    <source>
        <dbReference type="Proteomes" id="UP001642360"/>
    </source>
</evidence>
<dbReference type="Pfam" id="PF00098">
    <property type="entry name" value="zf-CCHC"/>
    <property type="match status" value="1"/>
</dbReference>
<dbReference type="EMBL" id="CAUOFW020006614">
    <property type="protein sequence ID" value="CAK9175481.1"/>
    <property type="molecule type" value="Genomic_DNA"/>
</dbReference>
<keyword evidence="1" id="KW-0862">Zinc</keyword>
<dbReference type="EMBL" id="CAUOFW020004202">
    <property type="protein sequence ID" value="CAK9164425.1"/>
    <property type="molecule type" value="Genomic_DNA"/>
</dbReference>
<proteinExistence type="predicted"/>
<dbReference type="InterPro" id="IPR001878">
    <property type="entry name" value="Znf_CCHC"/>
</dbReference>
<organism evidence="5 6">
    <name type="scientific">Ilex paraguariensis</name>
    <name type="common">yerba mate</name>
    <dbReference type="NCBI Taxonomy" id="185542"/>
    <lineage>
        <taxon>Eukaryota</taxon>
        <taxon>Viridiplantae</taxon>
        <taxon>Streptophyta</taxon>
        <taxon>Embryophyta</taxon>
        <taxon>Tracheophyta</taxon>
        <taxon>Spermatophyta</taxon>
        <taxon>Magnoliopsida</taxon>
        <taxon>eudicotyledons</taxon>
        <taxon>Gunneridae</taxon>
        <taxon>Pentapetalae</taxon>
        <taxon>asterids</taxon>
        <taxon>campanulids</taxon>
        <taxon>Aquifoliales</taxon>
        <taxon>Aquifoliaceae</taxon>
        <taxon>Ilex</taxon>
    </lineage>
</organism>
<evidence type="ECO:0000259" key="3">
    <source>
        <dbReference type="PROSITE" id="PS50158"/>
    </source>
</evidence>
<evidence type="ECO:0000313" key="4">
    <source>
        <dbReference type="EMBL" id="CAK9164425.1"/>
    </source>
</evidence>
<keyword evidence="6" id="KW-1185">Reference proteome</keyword>
<feature type="compositionally biased region" description="Acidic residues" evidence="2">
    <location>
        <begin position="15"/>
        <end position="32"/>
    </location>
</feature>
<evidence type="ECO:0000313" key="5">
    <source>
        <dbReference type="EMBL" id="CAK9175481.1"/>
    </source>
</evidence>
<gene>
    <name evidence="4" type="ORF">ILEXP_LOCUS33537</name>
    <name evidence="5" type="ORF">ILEXP_LOCUS45283</name>
</gene>
<keyword evidence="1" id="KW-0479">Metal-binding</keyword>
<feature type="region of interest" description="Disordered" evidence="2">
    <location>
        <begin position="1"/>
        <end position="32"/>
    </location>
</feature>
<reference evidence="5 6" key="1">
    <citation type="submission" date="2024-02" db="EMBL/GenBank/DDBJ databases">
        <authorList>
            <person name="Vignale AGUSTIN F."/>
            <person name="Sosa J E."/>
            <person name="Modenutti C."/>
        </authorList>
    </citation>
    <scope>NUCLEOTIDE SEQUENCE [LARGE SCALE GENOMIC DNA]</scope>
</reference>
<keyword evidence="1" id="KW-0863">Zinc-finger</keyword>
<evidence type="ECO:0000256" key="2">
    <source>
        <dbReference type="SAM" id="MobiDB-lite"/>
    </source>
</evidence>
<comment type="caution">
    <text evidence="5">The sequence shown here is derived from an EMBL/GenBank/DDBJ whole genome shotgun (WGS) entry which is preliminary data.</text>
</comment>
<dbReference type="SMART" id="SM00343">
    <property type="entry name" value="ZnF_C2HC"/>
    <property type="match status" value="2"/>
</dbReference>
<dbReference type="SUPFAM" id="SSF57756">
    <property type="entry name" value="Retrovirus zinc finger-like domains"/>
    <property type="match status" value="1"/>
</dbReference>
<sequence length="242" mass="26818">MGKREKKLKSKSDHESDDEALAVLDDDDDEEANEDLSLKIVEKAMLRACSTRRNDGVMEESESGVTLITDIQNDAAFDESKRSGLVVAASPSEEAHVVTNMKGSKKTKKEKLKKKNQKIESQNDTVPSDICSNFRKFCGELFAVDGTQEEDQAERGKAPVVNEFVETNPVEIADNIVLRKLLRGPRYFDPPDSGWGTCYNCGEEGHTTVNCTSAKRKRPCFVCGSLEHNAKQCAKVCDGKHE</sequence>
<dbReference type="InterPro" id="IPR036875">
    <property type="entry name" value="Znf_CCHC_sf"/>
</dbReference>
<dbReference type="PANTHER" id="PTHR46978:SF1">
    <property type="entry name" value="ZINC KNUCKLE (CCHC-TYPE) FAMILY PROTEIN"/>
    <property type="match status" value="1"/>
</dbReference>
<name>A0ABC8U210_9AQUA</name>
<accession>A0ABC8U210</accession>
<dbReference type="Gene3D" id="4.10.60.10">
    <property type="entry name" value="Zinc finger, CCHC-type"/>
    <property type="match status" value="1"/>
</dbReference>
<protein>
    <recommendedName>
        <fullName evidence="3">CCHC-type domain-containing protein</fullName>
    </recommendedName>
</protein>